<dbReference type="InterPro" id="IPR052341">
    <property type="entry name" value="LOG_family_nucleotidases"/>
</dbReference>
<dbReference type="RefSeq" id="WP_083619901.1">
    <property type="nucleotide sequence ID" value="NZ_LR735012.1"/>
</dbReference>
<proteinExistence type="predicted"/>
<dbReference type="PANTHER" id="PTHR43393">
    <property type="entry name" value="CYTOKININ RIBOSIDE 5'-MONOPHOSPHATE PHOSPHORIBOHYDROLASE"/>
    <property type="match status" value="1"/>
</dbReference>
<comment type="caution">
    <text evidence="1">The sequence shown here is derived from an EMBL/GenBank/DDBJ whole genome shotgun (WGS) entry which is preliminary data.</text>
</comment>
<sequence length="166" mass="17143">MKKIIIGIMGPGKTATSHDVENAYQLGQLIAASGWVLLTGGSNNGVMEAANQGAKAANGLTLGILPNADAQGMSEAVDIAIFTNLGQARNVINVLSGDVIIACGIGAGTASEIALAIKQNKPIILLNQTLESQQFFKSLAPKQVFIVDSPKAAIEKVKDCLAQSID</sequence>
<dbReference type="EMBL" id="CZCS02000200">
    <property type="protein sequence ID" value="VXD21759.1"/>
    <property type="molecule type" value="Genomic_DNA"/>
</dbReference>
<dbReference type="OrthoDB" id="9794907at2"/>
<evidence type="ECO:0000313" key="2">
    <source>
        <dbReference type="Proteomes" id="UP000182190"/>
    </source>
</evidence>
<dbReference type="PANTHER" id="PTHR43393:SF3">
    <property type="entry name" value="LYSINE DECARBOXYLASE-LIKE PROTEIN"/>
    <property type="match status" value="1"/>
</dbReference>
<accession>A0A7Z9E1W2</accession>
<name>A0A7Z9E1W2_9CYAN</name>
<evidence type="ECO:0000313" key="1">
    <source>
        <dbReference type="EMBL" id="VXD21759.1"/>
    </source>
</evidence>
<dbReference type="InterPro" id="IPR041164">
    <property type="entry name" value="LDcluster4"/>
</dbReference>
<dbReference type="Gene3D" id="3.40.50.450">
    <property type="match status" value="1"/>
</dbReference>
<dbReference type="AlphaFoldDB" id="A0A7Z9E1W2"/>
<keyword evidence="2" id="KW-1185">Reference proteome</keyword>
<evidence type="ECO:0008006" key="3">
    <source>
        <dbReference type="Google" id="ProtNLM"/>
    </source>
</evidence>
<protein>
    <recommendedName>
        <fullName evidence="3">P450 cytochrome</fullName>
    </recommendedName>
</protein>
<gene>
    <name evidence="1" type="ORF">PL9631_590080</name>
</gene>
<reference evidence="1" key="1">
    <citation type="submission" date="2019-10" db="EMBL/GenBank/DDBJ databases">
        <authorList>
            <consortium name="Genoscope - CEA"/>
            <person name="William W."/>
        </authorList>
    </citation>
    <scope>NUCLEOTIDE SEQUENCE [LARGE SCALE GENOMIC DNA]</scope>
    <source>
        <strain evidence="1">BBR_PRJEB10994</strain>
    </source>
</reference>
<dbReference type="Proteomes" id="UP000182190">
    <property type="component" value="Unassembled WGS sequence"/>
</dbReference>
<organism evidence="1 2">
    <name type="scientific">Planktothrix paucivesiculata PCC 9631</name>
    <dbReference type="NCBI Taxonomy" id="671071"/>
    <lineage>
        <taxon>Bacteria</taxon>
        <taxon>Bacillati</taxon>
        <taxon>Cyanobacteriota</taxon>
        <taxon>Cyanophyceae</taxon>
        <taxon>Oscillatoriophycideae</taxon>
        <taxon>Oscillatoriales</taxon>
        <taxon>Microcoleaceae</taxon>
        <taxon>Planktothrix</taxon>
    </lineage>
</organism>
<dbReference type="GO" id="GO:0005829">
    <property type="term" value="C:cytosol"/>
    <property type="evidence" value="ECO:0007669"/>
    <property type="project" value="TreeGrafter"/>
</dbReference>
<dbReference type="Pfam" id="PF18306">
    <property type="entry name" value="LDcluster4"/>
    <property type="match status" value="1"/>
</dbReference>
<dbReference type="SUPFAM" id="SSF102405">
    <property type="entry name" value="MCP/YpsA-like"/>
    <property type="match status" value="1"/>
</dbReference>